<dbReference type="FunFam" id="3.30.160.60:FF:001267">
    <property type="entry name" value="Zinc finger protein 236"/>
    <property type="match status" value="1"/>
</dbReference>
<dbReference type="Proteomes" id="UP000246464">
    <property type="component" value="Chromosome 1"/>
</dbReference>
<dbReference type="FunFam" id="3.30.160.60:FF:001119">
    <property type="entry name" value="zinc finger protein 408"/>
    <property type="match status" value="1"/>
</dbReference>
<evidence type="ECO:0000256" key="13">
    <source>
        <dbReference type="SAM" id="MobiDB-lite"/>
    </source>
</evidence>
<feature type="region of interest" description="Disordered" evidence="13">
    <location>
        <begin position="1026"/>
        <end position="1066"/>
    </location>
</feature>
<evidence type="ECO:0000313" key="16">
    <source>
        <dbReference type="Proteomes" id="UP000246464"/>
    </source>
</evidence>
<dbReference type="FunFam" id="3.30.160.60:FF:000301">
    <property type="entry name" value="Zinc finger protein 236"/>
    <property type="match status" value="2"/>
</dbReference>
<feature type="domain" description="C2H2-type" evidence="14">
    <location>
        <begin position="862"/>
        <end position="889"/>
    </location>
</feature>
<evidence type="ECO:0000313" key="15">
    <source>
        <dbReference type="EMBL" id="AWO97009.1"/>
    </source>
</evidence>
<feature type="domain" description="C2H2-type" evidence="14">
    <location>
        <begin position="1533"/>
        <end position="1556"/>
    </location>
</feature>
<feature type="region of interest" description="Disordered" evidence="13">
    <location>
        <begin position="367"/>
        <end position="402"/>
    </location>
</feature>
<dbReference type="FunFam" id="3.30.160.60:FF:000376">
    <property type="entry name" value="Zinc finger protein 236"/>
    <property type="match status" value="2"/>
</dbReference>
<evidence type="ECO:0000256" key="6">
    <source>
        <dbReference type="ARBA" id="ARBA00022771"/>
    </source>
</evidence>
<feature type="domain" description="C2H2-type" evidence="14">
    <location>
        <begin position="1505"/>
        <end position="1532"/>
    </location>
</feature>
<evidence type="ECO:0000256" key="8">
    <source>
        <dbReference type="ARBA" id="ARBA00023015"/>
    </source>
</evidence>
<feature type="domain" description="C2H2-type" evidence="14">
    <location>
        <begin position="430"/>
        <end position="457"/>
    </location>
</feature>
<keyword evidence="11" id="KW-0539">Nucleus</keyword>
<dbReference type="SUPFAM" id="SSF57667">
    <property type="entry name" value="beta-beta-alpha zinc fingers"/>
    <property type="match status" value="16"/>
</dbReference>
<feature type="compositionally biased region" description="Low complexity" evidence="13">
    <location>
        <begin position="294"/>
        <end position="306"/>
    </location>
</feature>
<gene>
    <name evidence="15" type="ORF">SMAX5B_009554</name>
</gene>
<dbReference type="SMART" id="SM00355">
    <property type="entry name" value="ZnF_C2H2"/>
    <property type="match status" value="28"/>
</dbReference>
<feature type="domain" description="C2H2-type" evidence="14">
    <location>
        <begin position="178"/>
        <end position="205"/>
    </location>
</feature>
<comment type="subcellular location">
    <subcellularLocation>
        <location evidence="2">Nucleus</location>
    </subcellularLocation>
</comment>
<feature type="domain" description="C2H2-type" evidence="14">
    <location>
        <begin position="486"/>
        <end position="513"/>
    </location>
</feature>
<comment type="similarity">
    <text evidence="3">Belongs to the krueppel C2H2-type zinc-finger protein family.</text>
</comment>
<dbReference type="PANTHER" id="PTHR24396">
    <property type="entry name" value="ZINC FINGER PROTEIN"/>
    <property type="match status" value="1"/>
</dbReference>
<evidence type="ECO:0000259" key="14">
    <source>
        <dbReference type="PROSITE" id="PS50157"/>
    </source>
</evidence>
<feature type="domain" description="C2H2-type" evidence="14">
    <location>
        <begin position="121"/>
        <end position="148"/>
    </location>
</feature>
<keyword evidence="8" id="KW-0805">Transcription regulation</keyword>
<evidence type="ECO:0000256" key="9">
    <source>
        <dbReference type="ARBA" id="ARBA00023125"/>
    </source>
</evidence>
<feature type="domain" description="C2H2-type" evidence="14">
    <location>
        <begin position="66"/>
        <end position="93"/>
    </location>
</feature>
<feature type="region of interest" description="Disordered" evidence="13">
    <location>
        <begin position="1"/>
        <end position="32"/>
    </location>
</feature>
<feature type="compositionally biased region" description="Basic residues" evidence="13">
    <location>
        <begin position="1"/>
        <end position="11"/>
    </location>
</feature>
<evidence type="ECO:0000256" key="10">
    <source>
        <dbReference type="ARBA" id="ARBA00023163"/>
    </source>
</evidence>
<feature type="domain" description="C2H2-type" evidence="14">
    <location>
        <begin position="514"/>
        <end position="536"/>
    </location>
</feature>
<feature type="domain" description="C2H2-type" evidence="14">
    <location>
        <begin position="206"/>
        <end position="233"/>
    </location>
</feature>
<keyword evidence="5" id="KW-0677">Repeat</keyword>
<feature type="compositionally biased region" description="Basic and acidic residues" evidence="13">
    <location>
        <begin position="22"/>
        <end position="32"/>
    </location>
</feature>
<dbReference type="FunFam" id="3.30.160.60:FF:002343">
    <property type="entry name" value="Zinc finger protein 33A"/>
    <property type="match status" value="1"/>
</dbReference>
<dbReference type="EMBL" id="CP026243">
    <property type="protein sequence ID" value="AWO97009.1"/>
    <property type="molecule type" value="Genomic_DNA"/>
</dbReference>
<dbReference type="FunFam" id="3.30.160.60:FF:001012">
    <property type="entry name" value="Zinc finger protein 236"/>
    <property type="match status" value="1"/>
</dbReference>
<dbReference type="FunFam" id="3.30.160.60:FF:000264">
    <property type="entry name" value="Zinc finger protein 236"/>
    <property type="match status" value="1"/>
</dbReference>
<dbReference type="Gene3D" id="3.30.160.60">
    <property type="entry name" value="Classic Zinc Finger"/>
    <property type="match status" value="24"/>
</dbReference>
<keyword evidence="9" id="KW-0238">DNA-binding</keyword>
<feature type="domain" description="C2H2-type" evidence="14">
    <location>
        <begin position="1441"/>
        <end position="1463"/>
    </location>
</feature>
<feature type="domain" description="C2H2-type" evidence="14">
    <location>
        <begin position="234"/>
        <end position="262"/>
    </location>
</feature>
<dbReference type="FunFam" id="3.30.160.60:FF:000753">
    <property type="entry name" value="zinc finger protein 236 isoform X2"/>
    <property type="match status" value="1"/>
</dbReference>
<dbReference type="PROSITE" id="PS00028">
    <property type="entry name" value="ZINC_FINGER_C2H2_1"/>
    <property type="match status" value="26"/>
</dbReference>
<name>A0A2U9AZ94_SCOMX</name>
<feature type="domain" description="C2H2-type" evidence="14">
    <location>
        <begin position="947"/>
        <end position="974"/>
    </location>
</feature>
<sequence>MPRGRPRKLRVKSSDDADADSGETKGEGVSDGELKDKKCTICSQVFTTESQLQKHLRVHEVNDKPHRCDCCSQTFNVEFNLTLHKSTHTTSDFTCPVCHKRFSRIASLKSHVMLHEKEENLICAECGDEFVLQSQLSLHMEEHRKELSGVKVYTCKTCGKEFETSAHLKEHTKSHAKMSCHHCGKAFKKPSQLVRHIRIHTGERPYKCSHCGKAFNQKVVLQTHMVRHTGEKPHLCMFCPASFSQKGNLHSHVQRVHSEVKGMTLFPCMDCSCVFKKLGSLNAHISKMHISVIEVPSSTPETETTGQGPGGSEGGEGVTDVIQQLLELSEQVSGETAQPQPPEPAIAMETAINQDILQQALENSGLSVVQPQPGEATSRDSQNQTTGGAAVEHKKVQGPERLAREKKRSIFKKPIQMPGSIREENGVRWHGCPYCSKEFKKPSDLVRHIRIHTHEKPFKCKQCFRAFAVKSTLTAHMKTHTGIKAFECQCCLKCFSTSGSMKVHMRLHTGVRPFPCPHCDKIFRTSGHRKTHIASHFKSLIPSQNPRLAFQQYLEVVGSDRPYKCQFCSKAYKKSSHLKQHVRSHTGERPYKCVQCSRGFASSGVLKAHIRTHSGLKAYKCLMCDTTFTTSGSLRRHMTTHSDLRPYMCPYCQKTFKSSPNCRKHMKTHRYELAQQLQPQSAEDPLGADSVAHDMQVEIEGDSLQQPPATAAEQQSMLGLSQTEVVNGGQQVTLEAPLGDQPLVQGEDSYVTTQHALPENISQFETQALPQPAFDQQALTQGFTITESNYNQSQYSTVQQLQDSSTLESQALSSSYHPPNLLHVPSAEVTNGLLQQSSQDELQLTETQDYQDSSEDNIKRVYRCTWCNKGFKKSSHLKQHVRSHTGEKPYRCHLCGRAFVSAGVLKSHLNTHTGVKPFKCNVFCPKSFKKPSDLVRHIRIHTGERPYKCDECGKSFTVKSTLDCHVKTHTGQKLFSCHMCNTSFSTKGSLKVHMRLHTGSKPFKCPFCELRFRTSGHRKTHIQCHFRPNSDNRRSKRLASSASQAGQGHDPGTAQAPGQGQEPAASEALQSVGLLQTSNSDPSIYLPANQVLTGQFDQSLLQQGLVGQAILPASMSAAGDLTVSLPDGLTTLDGIHLQLTPANLVCPNVQISGIDANNITLQIDHALLQQTLQQGGLLSHPLSVDTGLVSHSNCQLLSTTDPSVSANVVLHPLTSLALQPSTITPAQVTMAGLSEQDAAGSQDLGHVMSSSGLVAGGSGGQEITLTINNSSLTQALAQVQAQASAAGSSAAAGNPQEITLTISVTSLPPSTTLSHTAASQSLVMSPGGVASDGSVTLTLADAQGMLDGVTLNLNAQGQTFESSLQGQSASSGQQVILVSHHSQSANGASDNGYNISDDGRKKDAQMEGENRNQCYYCNQVCQNANSLRRHCRQAHGKDRCHVCGVCNKAFKRATHLKEHERVHQPGPSPSSQKPRVFNCSSCVKAFAKRSQLERHNRTHTGERPFKCSQCDKAFNQKSALQVHMVKHTGKKPFKCEVCSIRFTQKSNMKHHMKRSHGYGQIQEVSLSQEEAAAQVEVSPELDLEVVPESSGDWQNVFS</sequence>
<feature type="domain" description="C2H2-type" evidence="14">
    <location>
        <begin position="458"/>
        <end position="485"/>
    </location>
</feature>
<dbReference type="FunFam" id="3.30.160.60:FF:001093">
    <property type="entry name" value="Zinc finger protein 236"/>
    <property type="match status" value="1"/>
</dbReference>
<feature type="region of interest" description="Disordered" evidence="13">
    <location>
        <begin position="294"/>
        <end position="317"/>
    </location>
</feature>
<dbReference type="GO" id="GO:0005634">
    <property type="term" value="C:nucleus"/>
    <property type="evidence" value="ECO:0007669"/>
    <property type="project" value="UniProtKB-SubCell"/>
</dbReference>
<dbReference type="PROSITE" id="PS50157">
    <property type="entry name" value="ZINC_FINGER_C2H2_2"/>
    <property type="match status" value="25"/>
</dbReference>
<feature type="domain" description="C2H2-type" evidence="14">
    <location>
        <begin position="591"/>
        <end position="618"/>
    </location>
</feature>
<dbReference type="GO" id="GO:0008270">
    <property type="term" value="F:zinc ion binding"/>
    <property type="evidence" value="ECO:0007669"/>
    <property type="project" value="UniProtKB-KW"/>
</dbReference>
<organism evidence="15 16">
    <name type="scientific">Scophthalmus maximus</name>
    <name type="common">Turbot</name>
    <name type="synonym">Psetta maxima</name>
    <dbReference type="NCBI Taxonomy" id="52904"/>
    <lineage>
        <taxon>Eukaryota</taxon>
        <taxon>Metazoa</taxon>
        <taxon>Chordata</taxon>
        <taxon>Craniata</taxon>
        <taxon>Vertebrata</taxon>
        <taxon>Euteleostomi</taxon>
        <taxon>Actinopterygii</taxon>
        <taxon>Neopterygii</taxon>
        <taxon>Teleostei</taxon>
        <taxon>Neoteleostei</taxon>
        <taxon>Acanthomorphata</taxon>
        <taxon>Carangaria</taxon>
        <taxon>Pleuronectiformes</taxon>
        <taxon>Pleuronectoidei</taxon>
        <taxon>Scophthalmidae</taxon>
        <taxon>Scophthalmus</taxon>
    </lineage>
</organism>
<dbReference type="FunFam" id="3.30.160.60:FF:000226">
    <property type="entry name" value="Zinc finger protein 236 variant"/>
    <property type="match status" value="2"/>
</dbReference>
<keyword evidence="10" id="KW-0804">Transcription</keyword>
<keyword evidence="6 12" id="KW-0863">Zinc-finger</keyword>
<dbReference type="Pfam" id="PF00096">
    <property type="entry name" value="zf-C2H2"/>
    <property type="match status" value="21"/>
</dbReference>
<keyword evidence="4" id="KW-0479">Metal-binding</keyword>
<feature type="domain" description="C2H2-type" evidence="14">
    <location>
        <begin position="563"/>
        <end position="590"/>
    </location>
</feature>
<feature type="compositionally biased region" description="Gly residues" evidence="13">
    <location>
        <begin position="307"/>
        <end position="317"/>
    </location>
</feature>
<evidence type="ECO:0000256" key="5">
    <source>
        <dbReference type="ARBA" id="ARBA00022737"/>
    </source>
</evidence>
<protein>
    <submittedName>
        <fullName evidence="15">Putative zinc finger protein 236</fullName>
    </submittedName>
</protein>
<dbReference type="InterPro" id="IPR051643">
    <property type="entry name" value="Transcr_Reg_ZincFinger"/>
</dbReference>
<dbReference type="FunFam" id="3.30.160.60:FF:000481">
    <property type="entry name" value="zinc finger protein 236"/>
    <property type="match status" value="1"/>
</dbReference>
<evidence type="ECO:0000256" key="12">
    <source>
        <dbReference type="PROSITE-ProRule" id="PRU00042"/>
    </source>
</evidence>
<feature type="domain" description="C2H2-type" evidence="14">
    <location>
        <begin position="619"/>
        <end position="646"/>
    </location>
</feature>
<evidence type="ECO:0000256" key="7">
    <source>
        <dbReference type="ARBA" id="ARBA00022833"/>
    </source>
</evidence>
<feature type="domain" description="C2H2-type" evidence="14">
    <location>
        <begin position="975"/>
        <end position="1002"/>
    </location>
</feature>
<feature type="domain" description="C2H2-type" evidence="14">
    <location>
        <begin position="1477"/>
        <end position="1504"/>
    </location>
</feature>
<feature type="domain" description="C2H2-type" evidence="14">
    <location>
        <begin position="37"/>
        <end position="64"/>
    </location>
</feature>
<keyword evidence="7" id="KW-0862">Zinc</keyword>
<evidence type="ECO:0000256" key="2">
    <source>
        <dbReference type="ARBA" id="ARBA00004123"/>
    </source>
</evidence>
<dbReference type="InterPro" id="IPR036236">
    <property type="entry name" value="Znf_C2H2_sf"/>
</dbReference>
<feature type="compositionally biased region" description="Low complexity" evidence="13">
    <location>
        <begin position="1051"/>
        <end position="1065"/>
    </location>
</feature>
<reference evidence="15 16" key="1">
    <citation type="submission" date="2017-12" db="EMBL/GenBank/DDBJ databases">
        <title>Integrating genomic resources of turbot (Scophthalmus maximus) in depth evaluation of genetic and physical mapping variation across individuals.</title>
        <authorList>
            <person name="Martinez P."/>
        </authorList>
    </citation>
    <scope>NUCLEOTIDE SEQUENCE [LARGE SCALE GENOMIC DNA]</scope>
</reference>
<proteinExistence type="inferred from homology"/>
<dbReference type="FunFam" id="3.30.160.60:FF:001071">
    <property type="entry name" value="zinc finger protein 236"/>
    <property type="match status" value="1"/>
</dbReference>
<feature type="domain" description="C2H2-type" evidence="14">
    <location>
        <begin position="647"/>
        <end position="674"/>
    </location>
</feature>
<feature type="domain" description="C2H2-type" evidence="14">
    <location>
        <begin position="153"/>
        <end position="176"/>
    </location>
</feature>
<dbReference type="GO" id="GO:0000978">
    <property type="term" value="F:RNA polymerase II cis-regulatory region sequence-specific DNA binding"/>
    <property type="evidence" value="ECO:0007669"/>
    <property type="project" value="TreeGrafter"/>
</dbReference>
<dbReference type="FunFam" id="3.30.160.60:FF:000446">
    <property type="entry name" value="Zinc finger protein"/>
    <property type="match status" value="3"/>
</dbReference>
<feature type="domain" description="C2H2-type" evidence="14">
    <location>
        <begin position="93"/>
        <end position="120"/>
    </location>
</feature>
<dbReference type="FunFam" id="3.30.160.60:FF:001818">
    <property type="entry name" value="GDNF-inducible zinc finger protein 1 isoform X1"/>
    <property type="match status" value="1"/>
</dbReference>
<evidence type="ECO:0000256" key="4">
    <source>
        <dbReference type="ARBA" id="ARBA00022723"/>
    </source>
</evidence>
<dbReference type="InterPro" id="IPR013087">
    <property type="entry name" value="Znf_C2H2_type"/>
</dbReference>
<evidence type="ECO:0000256" key="11">
    <source>
        <dbReference type="ARBA" id="ARBA00023242"/>
    </source>
</evidence>
<evidence type="ECO:0000256" key="3">
    <source>
        <dbReference type="ARBA" id="ARBA00006991"/>
    </source>
</evidence>
<feature type="compositionally biased region" description="Basic and acidic residues" evidence="13">
    <location>
        <begin position="391"/>
        <end position="402"/>
    </location>
</feature>
<dbReference type="FunFam" id="3.30.160.60:FF:000573">
    <property type="entry name" value="Putative zinc finger protein 236"/>
    <property type="match status" value="2"/>
</dbReference>
<keyword evidence="16" id="KW-1185">Reference proteome</keyword>
<feature type="domain" description="C2H2-type" evidence="14">
    <location>
        <begin position="918"/>
        <end position="946"/>
    </location>
</feature>
<dbReference type="PANTHER" id="PTHR24396:SF21">
    <property type="entry name" value="ZINC FINGER PROTEIN 236"/>
    <property type="match status" value="1"/>
</dbReference>
<evidence type="ECO:0000256" key="1">
    <source>
        <dbReference type="ARBA" id="ARBA00003767"/>
    </source>
</evidence>
<dbReference type="FunFam" id="3.30.160.60:FF:000385">
    <property type="entry name" value="Zinc finger protein 236 variant"/>
    <property type="match status" value="1"/>
</dbReference>
<feature type="domain" description="C2H2-type" evidence="14">
    <location>
        <begin position="890"/>
        <end position="917"/>
    </location>
</feature>
<dbReference type="GO" id="GO:0000981">
    <property type="term" value="F:DNA-binding transcription factor activity, RNA polymerase II-specific"/>
    <property type="evidence" value="ECO:0007669"/>
    <property type="project" value="TreeGrafter"/>
</dbReference>
<dbReference type="FunFam" id="3.30.160.60:FF:000308">
    <property type="entry name" value="zinc finger protein 236 isoform X1"/>
    <property type="match status" value="1"/>
</dbReference>
<comment type="function">
    <text evidence="1">May be involved in transcriptional regulation.</text>
</comment>
<accession>A0A2U9AZ94</accession>